<feature type="region of interest" description="Disordered" evidence="1">
    <location>
        <begin position="1"/>
        <end position="22"/>
    </location>
</feature>
<name>A0ABD1XWC6_9MARC</name>
<keyword evidence="3" id="KW-1185">Reference proteome</keyword>
<evidence type="ECO:0000313" key="3">
    <source>
        <dbReference type="Proteomes" id="UP001605036"/>
    </source>
</evidence>
<sequence length="270" mass="29811">MDSQAAAGKPGGSTMSSSASSAADTAAEVAKKGLGMMFKASKAAAAAIQTGIQKARKGYANKHEQDVLNELKSKGLPPVEHLVNVFKRLYYLKLANYKHELQAAALVSAKRLTDSDKTTVPLDVVIVLAGVLLEETQKYGDFSKSAIVQGMQDILNKQRMGKDHYDRDSVGHDVYYSVLILAEEFESRWDLLEACIRDAVTRTVEWAATIDLTQDSRERAAKCIYRFAQAIKDVGQGAEERRQKVLREAENTLRREQERQSMPPASSSEK</sequence>
<evidence type="ECO:0000256" key="1">
    <source>
        <dbReference type="SAM" id="MobiDB-lite"/>
    </source>
</evidence>
<organism evidence="2 3">
    <name type="scientific">Riccia fluitans</name>
    <dbReference type="NCBI Taxonomy" id="41844"/>
    <lineage>
        <taxon>Eukaryota</taxon>
        <taxon>Viridiplantae</taxon>
        <taxon>Streptophyta</taxon>
        <taxon>Embryophyta</taxon>
        <taxon>Marchantiophyta</taxon>
        <taxon>Marchantiopsida</taxon>
        <taxon>Marchantiidae</taxon>
        <taxon>Marchantiales</taxon>
        <taxon>Ricciaceae</taxon>
        <taxon>Riccia</taxon>
    </lineage>
</organism>
<dbReference type="AlphaFoldDB" id="A0ABD1XWC6"/>
<protein>
    <submittedName>
        <fullName evidence="2">Uncharacterized protein</fullName>
    </submittedName>
</protein>
<dbReference type="EMBL" id="JBHFFA010000007">
    <property type="protein sequence ID" value="KAL2613239.1"/>
    <property type="molecule type" value="Genomic_DNA"/>
</dbReference>
<proteinExistence type="predicted"/>
<reference evidence="2 3" key="1">
    <citation type="submission" date="2024-09" db="EMBL/GenBank/DDBJ databases">
        <title>Chromosome-scale assembly of Riccia fluitans.</title>
        <authorList>
            <person name="Paukszto L."/>
            <person name="Sawicki J."/>
            <person name="Karawczyk K."/>
            <person name="Piernik-Szablinska J."/>
            <person name="Szczecinska M."/>
            <person name="Mazdziarz M."/>
        </authorList>
    </citation>
    <scope>NUCLEOTIDE SEQUENCE [LARGE SCALE GENOMIC DNA]</scope>
    <source>
        <strain evidence="2">Rf_01</strain>
        <tissue evidence="2">Aerial parts of the thallus</tissue>
    </source>
</reference>
<feature type="region of interest" description="Disordered" evidence="1">
    <location>
        <begin position="246"/>
        <end position="270"/>
    </location>
</feature>
<feature type="compositionally biased region" description="Low complexity" evidence="1">
    <location>
        <begin position="13"/>
        <end position="22"/>
    </location>
</feature>
<comment type="caution">
    <text evidence="2">The sequence shown here is derived from an EMBL/GenBank/DDBJ whole genome shotgun (WGS) entry which is preliminary data.</text>
</comment>
<evidence type="ECO:0000313" key="2">
    <source>
        <dbReference type="EMBL" id="KAL2613239.1"/>
    </source>
</evidence>
<feature type="compositionally biased region" description="Basic and acidic residues" evidence="1">
    <location>
        <begin position="246"/>
        <end position="259"/>
    </location>
</feature>
<accession>A0ABD1XWC6</accession>
<gene>
    <name evidence="2" type="ORF">R1flu_024931</name>
</gene>
<dbReference type="Proteomes" id="UP001605036">
    <property type="component" value="Unassembled WGS sequence"/>
</dbReference>